<dbReference type="EMBL" id="AASVQO010000015">
    <property type="protein sequence ID" value="EFH3675328.1"/>
    <property type="molecule type" value="Genomic_DNA"/>
</dbReference>
<evidence type="ECO:0000313" key="4">
    <source>
        <dbReference type="Proteomes" id="UP000534496"/>
    </source>
</evidence>
<dbReference type="EMBL" id="KP792123">
    <property type="protein sequence ID" value="AKN41080.1"/>
    <property type="molecule type" value="Genomic_DNA"/>
</dbReference>
<reference evidence="2" key="1">
    <citation type="submission" date="2015-02" db="EMBL/GenBank/DDBJ databases">
        <title>Factors That Affect the Transfer of a beta-lactam Resistance Conferring Plasmid.</title>
        <authorList>
            <person name="Nandel N."/>
        </authorList>
    </citation>
    <scope>NUCLEOTIDE SEQUENCE</scope>
    <source>
        <strain evidence="2">MG1655 YFP</strain>
        <plasmid evidence="2">ESBL242</plasmid>
    </source>
</reference>
<dbReference type="Proteomes" id="UP000534496">
    <property type="component" value="Unassembled WGS sequence"/>
</dbReference>
<evidence type="ECO:0000313" key="3">
    <source>
        <dbReference type="EMBL" id="EFH3675328.1"/>
    </source>
</evidence>
<sequence>MARQTYFTSATKRPRSLRQILAELFSGRVLSRLDELETAVRLLNERLDKQASVVANVGAIVTSGSSREAKSTRPLVKEKNNKDSSNGKFSKKEAETNGLRSHYSFTGDGSRSSRPEPFDAGFIHHHTSVDDNYHHSSRASCHSGWDDGGCDTSSSSSYSGSCCD</sequence>
<keyword evidence="2" id="KW-0614">Plasmid</keyword>
<feature type="compositionally biased region" description="Basic and acidic residues" evidence="1">
    <location>
        <begin position="67"/>
        <end position="82"/>
    </location>
</feature>
<geneLocation type="plasmid" evidence="2">
    <name>ESBL242</name>
</geneLocation>
<protein>
    <submittedName>
        <fullName evidence="2">Uncharacterized protein</fullName>
    </submittedName>
</protein>
<dbReference type="RefSeq" id="WP_021533181.1">
    <property type="nucleotide sequence ID" value="NZ_AP022542.1"/>
</dbReference>
<dbReference type="AlphaFoldDB" id="A0A141BRF6"/>
<name>A0A141BRF6_ECOLX</name>
<evidence type="ECO:0000256" key="1">
    <source>
        <dbReference type="SAM" id="MobiDB-lite"/>
    </source>
</evidence>
<reference evidence="3 4" key="2">
    <citation type="submission" date="2019-12" db="EMBL/GenBank/DDBJ databases">
        <authorList>
            <consortium name="NARMS: The National Antimicrobial Resistance Monitoring System"/>
        </authorList>
    </citation>
    <scope>NUCLEOTIDE SEQUENCE [LARGE SCALE GENOMIC DNA]</scope>
    <source>
        <strain evidence="3 4">CVM N19EC0189</strain>
    </source>
</reference>
<gene>
    <name evidence="3" type="ORF">F9461_19230</name>
</gene>
<evidence type="ECO:0000313" key="2">
    <source>
        <dbReference type="EMBL" id="AKN41080.1"/>
    </source>
</evidence>
<feature type="region of interest" description="Disordered" evidence="1">
    <location>
        <begin position="62"/>
        <end position="119"/>
    </location>
</feature>
<accession>A0A141BRF6</accession>
<organism evidence="2">
    <name type="scientific">Escherichia coli</name>
    <dbReference type="NCBI Taxonomy" id="562"/>
    <lineage>
        <taxon>Bacteria</taxon>
        <taxon>Pseudomonadati</taxon>
        <taxon>Pseudomonadota</taxon>
        <taxon>Gammaproteobacteria</taxon>
        <taxon>Enterobacterales</taxon>
        <taxon>Enterobacteriaceae</taxon>
        <taxon>Escherichia</taxon>
    </lineage>
</organism>
<proteinExistence type="predicted"/>